<dbReference type="GO" id="GO:0003723">
    <property type="term" value="F:RNA binding"/>
    <property type="evidence" value="ECO:0007669"/>
    <property type="project" value="UniProtKB-KW"/>
</dbReference>
<name>A0A517Y976_9BACT</name>
<proteinExistence type="predicted"/>
<feature type="domain" description="RNA-binding S4" evidence="2">
    <location>
        <begin position="19"/>
        <end position="60"/>
    </location>
</feature>
<dbReference type="EMBL" id="CP036274">
    <property type="protein sequence ID" value="QDU26789.1"/>
    <property type="molecule type" value="Genomic_DNA"/>
</dbReference>
<evidence type="ECO:0000256" key="1">
    <source>
        <dbReference type="PROSITE-ProRule" id="PRU00182"/>
    </source>
</evidence>
<reference evidence="3 4" key="1">
    <citation type="submission" date="2019-02" db="EMBL/GenBank/DDBJ databases">
        <title>Deep-cultivation of Planctomycetes and their phenomic and genomic characterization uncovers novel biology.</title>
        <authorList>
            <person name="Wiegand S."/>
            <person name="Jogler M."/>
            <person name="Boedeker C."/>
            <person name="Pinto D."/>
            <person name="Vollmers J."/>
            <person name="Rivas-Marin E."/>
            <person name="Kohn T."/>
            <person name="Peeters S.H."/>
            <person name="Heuer A."/>
            <person name="Rast P."/>
            <person name="Oberbeckmann S."/>
            <person name="Bunk B."/>
            <person name="Jeske O."/>
            <person name="Meyerdierks A."/>
            <person name="Storesund J.E."/>
            <person name="Kallscheuer N."/>
            <person name="Luecker S."/>
            <person name="Lage O.M."/>
            <person name="Pohl T."/>
            <person name="Merkel B.J."/>
            <person name="Hornburger P."/>
            <person name="Mueller R.-W."/>
            <person name="Bruemmer F."/>
            <person name="Labrenz M."/>
            <person name="Spormann A.M."/>
            <person name="Op den Camp H."/>
            <person name="Overmann J."/>
            <person name="Amann R."/>
            <person name="Jetten M.S.M."/>
            <person name="Mascher T."/>
            <person name="Medema M.H."/>
            <person name="Devos D.P."/>
            <person name="Kaster A.-K."/>
            <person name="Ovreas L."/>
            <person name="Rohde M."/>
            <person name="Galperin M.Y."/>
            <person name="Jogler C."/>
        </authorList>
    </citation>
    <scope>NUCLEOTIDE SEQUENCE [LARGE SCALE GENOMIC DNA]</scope>
    <source>
        <strain evidence="3 4">ETA_A8</strain>
    </source>
</reference>
<dbReference type="CDD" id="cd00165">
    <property type="entry name" value="S4"/>
    <property type="match status" value="1"/>
</dbReference>
<dbReference type="SUPFAM" id="SSF55174">
    <property type="entry name" value="Alpha-L RNA-binding motif"/>
    <property type="match status" value="1"/>
</dbReference>
<dbReference type="Gene3D" id="3.10.290.10">
    <property type="entry name" value="RNA-binding S4 domain"/>
    <property type="match status" value="1"/>
</dbReference>
<sequence>MPSRPTTRFTAQGLAKSTRLNAVLKKQFPAWGRQAVERVIGSGKVKLNGRVVKLSSWEVNNGRPLGRLPILQQTRRRGNCLG</sequence>
<evidence type="ECO:0000313" key="4">
    <source>
        <dbReference type="Proteomes" id="UP000315017"/>
    </source>
</evidence>
<gene>
    <name evidence="3" type="ORF">ETAA8_18720</name>
</gene>
<dbReference type="AlphaFoldDB" id="A0A517Y976"/>
<accession>A0A517Y976</accession>
<dbReference type="Proteomes" id="UP000315017">
    <property type="component" value="Chromosome"/>
</dbReference>
<dbReference type="PROSITE" id="PS50889">
    <property type="entry name" value="S4"/>
    <property type="match status" value="1"/>
</dbReference>
<protein>
    <submittedName>
        <fullName evidence="3">S4 domain protein</fullName>
    </submittedName>
</protein>
<organism evidence="3 4">
    <name type="scientific">Anatilimnocola aggregata</name>
    <dbReference type="NCBI Taxonomy" id="2528021"/>
    <lineage>
        <taxon>Bacteria</taxon>
        <taxon>Pseudomonadati</taxon>
        <taxon>Planctomycetota</taxon>
        <taxon>Planctomycetia</taxon>
        <taxon>Pirellulales</taxon>
        <taxon>Pirellulaceae</taxon>
        <taxon>Anatilimnocola</taxon>
    </lineage>
</organism>
<dbReference type="InterPro" id="IPR002942">
    <property type="entry name" value="S4_RNA-bd"/>
</dbReference>
<keyword evidence="4" id="KW-1185">Reference proteome</keyword>
<dbReference type="KEGG" id="aagg:ETAA8_18720"/>
<keyword evidence="1" id="KW-0694">RNA-binding</keyword>
<evidence type="ECO:0000313" key="3">
    <source>
        <dbReference type="EMBL" id="QDU26789.1"/>
    </source>
</evidence>
<dbReference type="InterPro" id="IPR036986">
    <property type="entry name" value="S4_RNA-bd_sf"/>
</dbReference>
<evidence type="ECO:0000259" key="2">
    <source>
        <dbReference type="Pfam" id="PF01479"/>
    </source>
</evidence>
<dbReference type="Pfam" id="PF01479">
    <property type="entry name" value="S4"/>
    <property type="match status" value="1"/>
</dbReference>